<dbReference type="CDD" id="cd03444">
    <property type="entry name" value="Thioesterase_II_repeat1"/>
    <property type="match status" value="1"/>
</dbReference>
<comment type="similarity">
    <text evidence="1">Belongs to the C/M/P thioester hydrolase family.</text>
</comment>
<dbReference type="InterPro" id="IPR042171">
    <property type="entry name" value="Acyl-CoA_hotdog"/>
</dbReference>
<dbReference type="SUPFAM" id="SSF54637">
    <property type="entry name" value="Thioesterase/thiol ester dehydrase-isomerase"/>
    <property type="match status" value="2"/>
</dbReference>
<dbReference type="GO" id="GO:0047617">
    <property type="term" value="F:fatty acyl-CoA hydrolase activity"/>
    <property type="evidence" value="ECO:0007669"/>
    <property type="project" value="InterPro"/>
</dbReference>
<dbReference type="GO" id="GO:0009062">
    <property type="term" value="P:fatty acid catabolic process"/>
    <property type="evidence" value="ECO:0007669"/>
    <property type="project" value="TreeGrafter"/>
</dbReference>
<feature type="domain" description="Acyl-CoA thioesterase 2 C-terminal" evidence="3">
    <location>
        <begin position="202"/>
        <end position="291"/>
    </location>
</feature>
<evidence type="ECO:0000256" key="2">
    <source>
        <dbReference type="ARBA" id="ARBA00022801"/>
    </source>
</evidence>
<sequence>MTDAAPDMDMLVRGLIHLLDVVPGEPAGHFAGVRKPGGVGRVFGGQVIGQALMAATKTVPDERLVHSLHCYFLRPGSEDHGIDYEVIADMEGRSFSNRRVVARQQEKVIYSMTASFHRDEPGPAHALAMPDVPPPEDLLNIRDLMRLHPLPAGPAMRRMASQPGPLDFRPVGAIQQGASLDNLEPDSLCWMRIGRGALGVSQAFQRAALAYMSDLLLLATAYRPHGLQIGGPEVISASIDHSLWFHGDVECGEWLLYAMDSPFGGGGRGFSRGNFFAQDGRLIASVAQEGLMRLKEG</sequence>
<dbReference type="AlphaFoldDB" id="A0A9X1IRU7"/>
<gene>
    <name evidence="5" type="ORF">KK488_12355</name>
</gene>
<dbReference type="Gene3D" id="2.40.160.210">
    <property type="entry name" value="Acyl-CoA thioesterase, double hotdog domain"/>
    <property type="match status" value="1"/>
</dbReference>
<dbReference type="PANTHER" id="PTHR11066:SF34">
    <property type="entry name" value="ACYL-COENZYME A THIOESTERASE 8"/>
    <property type="match status" value="1"/>
</dbReference>
<proteinExistence type="inferred from homology"/>
<dbReference type="InterPro" id="IPR003703">
    <property type="entry name" value="Acyl_CoA_thio"/>
</dbReference>
<evidence type="ECO:0000256" key="1">
    <source>
        <dbReference type="ARBA" id="ARBA00006538"/>
    </source>
</evidence>
<dbReference type="Proteomes" id="UP001138757">
    <property type="component" value="Unassembled WGS sequence"/>
</dbReference>
<protein>
    <submittedName>
        <fullName evidence="5">Thioesterase family protein</fullName>
    </submittedName>
</protein>
<keyword evidence="2" id="KW-0378">Hydrolase</keyword>
<keyword evidence="6" id="KW-1185">Reference proteome</keyword>
<dbReference type="CDD" id="cd03445">
    <property type="entry name" value="Thioesterase_II_repeat2"/>
    <property type="match status" value="1"/>
</dbReference>
<evidence type="ECO:0000259" key="3">
    <source>
        <dbReference type="Pfam" id="PF02551"/>
    </source>
</evidence>
<evidence type="ECO:0000313" key="5">
    <source>
        <dbReference type="EMBL" id="MBT2187737.1"/>
    </source>
</evidence>
<accession>A0A9X1IRU7</accession>
<dbReference type="InterPro" id="IPR029069">
    <property type="entry name" value="HotDog_dom_sf"/>
</dbReference>
<evidence type="ECO:0000259" key="4">
    <source>
        <dbReference type="Pfam" id="PF13622"/>
    </source>
</evidence>
<name>A0A9X1IRU7_9SPHN</name>
<dbReference type="InterPro" id="IPR025652">
    <property type="entry name" value="TesB_C"/>
</dbReference>
<feature type="domain" description="Acyl-CoA thioesterase-like N-terminal HotDog" evidence="4">
    <location>
        <begin position="39"/>
        <end position="117"/>
    </location>
</feature>
<evidence type="ECO:0000313" key="6">
    <source>
        <dbReference type="Proteomes" id="UP001138757"/>
    </source>
</evidence>
<dbReference type="EMBL" id="JAHGAW010000007">
    <property type="protein sequence ID" value="MBT2187737.1"/>
    <property type="molecule type" value="Genomic_DNA"/>
</dbReference>
<dbReference type="PANTHER" id="PTHR11066">
    <property type="entry name" value="ACYL-COA THIOESTERASE"/>
    <property type="match status" value="1"/>
</dbReference>
<dbReference type="RefSeq" id="WP_214623960.1">
    <property type="nucleotide sequence ID" value="NZ_JAHGAW010000007.1"/>
</dbReference>
<dbReference type="Pfam" id="PF13622">
    <property type="entry name" value="4HBT_3"/>
    <property type="match status" value="1"/>
</dbReference>
<dbReference type="InterPro" id="IPR049449">
    <property type="entry name" value="TesB_ACOT8-like_N"/>
</dbReference>
<dbReference type="Pfam" id="PF02551">
    <property type="entry name" value="Acyl_CoA_thio"/>
    <property type="match status" value="1"/>
</dbReference>
<reference evidence="5" key="1">
    <citation type="submission" date="2021-05" db="EMBL/GenBank/DDBJ databases">
        <title>Genome of Sphingobium sp. strain.</title>
        <authorList>
            <person name="Fan R."/>
        </authorList>
    </citation>
    <scope>NUCLEOTIDE SEQUENCE</scope>
    <source>
        <strain evidence="5">H33</strain>
    </source>
</reference>
<organism evidence="5 6">
    <name type="scientific">Sphingobium nicotianae</name>
    <dbReference type="NCBI Taxonomy" id="2782607"/>
    <lineage>
        <taxon>Bacteria</taxon>
        <taxon>Pseudomonadati</taxon>
        <taxon>Pseudomonadota</taxon>
        <taxon>Alphaproteobacteria</taxon>
        <taxon>Sphingomonadales</taxon>
        <taxon>Sphingomonadaceae</taxon>
        <taxon>Sphingobium</taxon>
    </lineage>
</organism>
<comment type="caution">
    <text evidence="5">The sequence shown here is derived from an EMBL/GenBank/DDBJ whole genome shotgun (WGS) entry which is preliminary data.</text>
</comment>
<dbReference type="GO" id="GO:0006637">
    <property type="term" value="P:acyl-CoA metabolic process"/>
    <property type="evidence" value="ECO:0007669"/>
    <property type="project" value="InterPro"/>
</dbReference>